<organism evidence="3 4">
    <name type="scientific">Durusdinium trenchii</name>
    <dbReference type="NCBI Taxonomy" id="1381693"/>
    <lineage>
        <taxon>Eukaryota</taxon>
        <taxon>Sar</taxon>
        <taxon>Alveolata</taxon>
        <taxon>Dinophyceae</taxon>
        <taxon>Suessiales</taxon>
        <taxon>Symbiodiniaceae</taxon>
        <taxon>Durusdinium</taxon>
    </lineage>
</organism>
<name>A0ABP0IAQ3_9DINO</name>
<gene>
    <name evidence="3" type="ORF">CCMP2556_LOCUS5747</name>
</gene>
<feature type="region of interest" description="Disordered" evidence="1">
    <location>
        <begin position="382"/>
        <end position="445"/>
    </location>
</feature>
<feature type="compositionally biased region" description="Pro residues" evidence="1">
    <location>
        <begin position="766"/>
        <end position="776"/>
    </location>
</feature>
<keyword evidence="2" id="KW-0812">Transmembrane</keyword>
<reference evidence="3 4" key="1">
    <citation type="submission" date="2024-02" db="EMBL/GenBank/DDBJ databases">
        <authorList>
            <person name="Chen Y."/>
            <person name="Shah S."/>
            <person name="Dougan E. K."/>
            <person name="Thang M."/>
            <person name="Chan C."/>
        </authorList>
    </citation>
    <scope>NUCLEOTIDE SEQUENCE [LARGE SCALE GENOMIC DNA]</scope>
</reference>
<dbReference type="EMBL" id="CAXAMN010002447">
    <property type="protein sequence ID" value="CAK8999673.1"/>
    <property type="molecule type" value="Genomic_DNA"/>
</dbReference>
<proteinExistence type="predicted"/>
<feature type="region of interest" description="Disordered" evidence="1">
    <location>
        <begin position="1027"/>
        <end position="1046"/>
    </location>
</feature>
<dbReference type="Proteomes" id="UP001642484">
    <property type="component" value="Unassembled WGS sequence"/>
</dbReference>
<keyword evidence="4" id="KW-1185">Reference proteome</keyword>
<comment type="caution">
    <text evidence="3">The sequence shown here is derived from an EMBL/GenBank/DDBJ whole genome shotgun (WGS) entry which is preliminary data.</text>
</comment>
<evidence type="ECO:0000256" key="1">
    <source>
        <dbReference type="SAM" id="MobiDB-lite"/>
    </source>
</evidence>
<feature type="compositionally biased region" description="Pro residues" evidence="1">
    <location>
        <begin position="815"/>
        <end position="824"/>
    </location>
</feature>
<feature type="compositionally biased region" description="Pro residues" evidence="1">
    <location>
        <begin position="491"/>
        <end position="511"/>
    </location>
</feature>
<feature type="transmembrane region" description="Helical" evidence="2">
    <location>
        <begin position="968"/>
        <end position="986"/>
    </location>
</feature>
<evidence type="ECO:0000256" key="2">
    <source>
        <dbReference type="SAM" id="Phobius"/>
    </source>
</evidence>
<feature type="region of interest" description="Disordered" evidence="1">
    <location>
        <begin position="528"/>
        <end position="827"/>
    </location>
</feature>
<feature type="compositionally biased region" description="Pro residues" evidence="1">
    <location>
        <begin position="411"/>
        <end position="432"/>
    </location>
</feature>
<feature type="compositionally biased region" description="Polar residues" evidence="1">
    <location>
        <begin position="385"/>
        <end position="398"/>
    </location>
</feature>
<protein>
    <submittedName>
        <fullName evidence="3">Uncharacterized protein</fullName>
    </submittedName>
</protein>
<feature type="compositionally biased region" description="Acidic residues" evidence="1">
    <location>
        <begin position="617"/>
        <end position="628"/>
    </location>
</feature>
<evidence type="ECO:0000313" key="4">
    <source>
        <dbReference type="Proteomes" id="UP001642484"/>
    </source>
</evidence>
<accession>A0ABP0IAQ3</accession>
<sequence length="1046" mass="112588">MQARRSLAFSFKNTLRNKTTCKPDMLLGSQSKLELLSRQPSGSRTLAKQTSQSKPWHELPPHQLAVVTTLGNLASLSAAASQDHAVVRLLSGVSSLVSVGYNSFMPKPLKTHQLTAVAWSCAFAMLHFVNFGLLLWESSHAIKLSDEEEDIYEHGFQVHRVTPRQFRKLLDSGAKFRDYQPGALITEYGKPVSRVIYVTHGTCIGERVGGCPVLEYHQDVFIGHLQPKIWRAEYLGSGDVANIEDLDSDAEEDWLIEKCARRKRRSPKDLRSLLEAGLAERTGPITKVQSGASWNGTTRAGPDGCRVIEWPLGSFACRVGSDESLCKAMENMCTLSLAAKISQGARGKALEGYSELLSLVVRDGIVDPEERQALSHYRARHAVDQGQQKVDVSKQQFRSVRDGKRLAKGRPQPPARPPGQLPRPPQGPPPPGHLLARAQSPDSAAPELAFTGFSEISKVAPGTMGPFGLTLPELPPLPQGNLKAIADGKPAPAPPPKGSAGPRPPKTPPPVSKMFFVAPKGVPLAVPALPAPPSNQPRACPALPKLPPARTFSQLSTIRSGGGSPRQPPPPPAPPTEPKVPGLTTSPAATTPRATASHEDMSQRLAGSLPGAVSPEEVVEPLAEDVENEPGRSPQVVRDPEHTMPAPADEASPVRSPNRRRRPVVASSEAALREMEECDLPNIPRSASSKQGSMPLALPKGMRAVSHRDVSAPARSPNMSSPVSLSPGADQSPVRFEGSNLRFEMPKQASTASTHVPPGKHAARQPQPPPKYPPPGGSVDAVHHLPGGPGGPGLPPMPKHPPKPPPKVRGKALLPTPPSGPPPAHAIVLAKGKPQDFSSSSGLQAVLAKAKPPPPLVHPPSEPLPSFVYRASSQAALQAIMDGRENGSKASALEPLPPKAPPLNDTRAFAALPPIVKEYVPLDKGPKPVPEFVVKVSVWTVYLFVFWIFVYSISIIAYYGVYMASSSIWATYAATLCGCLLNFGIFESMKCVILGCVELVKHETVRRQAELDARRTRMVLKEQRLQERRSRSQEIQQMHVQPPLMG</sequence>
<feature type="region of interest" description="Disordered" evidence="1">
    <location>
        <begin position="470"/>
        <end position="514"/>
    </location>
</feature>
<feature type="compositionally biased region" description="Low complexity" evidence="1">
    <location>
        <begin position="579"/>
        <end position="595"/>
    </location>
</feature>
<feature type="compositionally biased region" description="Pro residues" evidence="1">
    <location>
        <begin position="566"/>
        <end position="578"/>
    </location>
</feature>
<keyword evidence="2" id="KW-1133">Transmembrane helix</keyword>
<evidence type="ECO:0000313" key="3">
    <source>
        <dbReference type="EMBL" id="CAK8999673.1"/>
    </source>
</evidence>
<keyword evidence="2" id="KW-0472">Membrane</keyword>
<feature type="transmembrane region" description="Helical" evidence="2">
    <location>
        <begin position="939"/>
        <end position="961"/>
    </location>
</feature>
<feature type="compositionally biased region" description="Basic residues" evidence="1">
    <location>
        <begin position="800"/>
        <end position="810"/>
    </location>
</feature>